<dbReference type="InterPro" id="IPR046664">
    <property type="entry name" value="DUF6773"/>
</dbReference>
<name>A0A081QZH2_STRMT</name>
<feature type="transmembrane region" description="Helical" evidence="1">
    <location>
        <begin position="88"/>
        <end position="106"/>
    </location>
</feature>
<dbReference type="Pfam" id="PF20563">
    <property type="entry name" value="DUF6773"/>
    <property type="match status" value="1"/>
</dbReference>
<feature type="transmembrane region" description="Helical" evidence="1">
    <location>
        <begin position="49"/>
        <end position="67"/>
    </location>
</feature>
<accession>A0A081QZH2</accession>
<comment type="caution">
    <text evidence="2">The sequence shown here is derived from an EMBL/GenBank/DDBJ whole genome shotgun (WGS) entry which is preliminary data.</text>
</comment>
<keyword evidence="1" id="KW-0472">Membrane</keyword>
<evidence type="ECO:0000313" key="3">
    <source>
        <dbReference type="Proteomes" id="UP000028022"/>
    </source>
</evidence>
<reference evidence="2 3" key="1">
    <citation type="submission" date="2014-05" db="EMBL/GenBank/DDBJ databases">
        <authorList>
            <person name="Daugherty S.C."/>
            <person name="Tallon L.J."/>
            <person name="Sadzewicz L."/>
            <person name="Kilian M."/>
            <person name="Tettelin H."/>
        </authorList>
    </citation>
    <scope>NUCLEOTIDE SEQUENCE [LARGE SCALE GENOMIC DNA]</scope>
    <source>
        <strain evidence="2 3">SK608</strain>
    </source>
</reference>
<dbReference type="Proteomes" id="UP000028022">
    <property type="component" value="Unassembled WGS sequence"/>
</dbReference>
<evidence type="ECO:0000256" key="1">
    <source>
        <dbReference type="SAM" id="Phobius"/>
    </source>
</evidence>
<keyword evidence="1" id="KW-1133">Transmembrane helix</keyword>
<protein>
    <submittedName>
        <fullName evidence="2">Membrane protein</fullName>
    </submittedName>
</protein>
<feature type="transmembrane region" description="Helical" evidence="1">
    <location>
        <begin position="21"/>
        <end position="43"/>
    </location>
</feature>
<proteinExistence type="predicted"/>
<gene>
    <name evidence="2" type="ORF">SK608_1440</name>
</gene>
<sequence length="157" mass="18047">MKNRKKLVIKDERTEKLDGNISGEILLGICLFLALEIFAKVYIFNLTLLSYLPELLLLIGVGLYAIIRRMYVGIDIRDIVENTGKERILSALGFSIVILLIDIVGNREELVNLLTWKYSLKVVLAVIIYLVGSFSMDRVILYLNRRNQQVWEEEDGK</sequence>
<organism evidence="2 3">
    <name type="scientific">Streptococcus mitis</name>
    <dbReference type="NCBI Taxonomy" id="28037"/>
    <lineage>
        <taxon>Bacteria</taxon>
        <taxon>Bacillati</taxon>
        <taxon>Bacillota</taxon>
        <taxon>Bacilli</taxon>
        <taxon>Lactobacillales</taxon>
        <taxon>Streptococcaceae</taxon>
        <taxon>Streptococcus</taxon>
        <taxon>Streptococcus mitis group</taxon>
    </lineage>
</organism>
<dbReference type="EMBL" id="JPFZ01000009">
    <property type="protein sequence ID" value="KEQ48345.1"/>
    <property type="molecule type" value="Genomic_DNA"/>
</dbReference>
<dbReference type="AlphaFoldDB" id="A0A081QZH2"/>
<keyword evidence="1" id="KW-0812">Transmembrane</keyword>
<evidence type="ECO:0000313" key="2">
    <source>
        <dbReference type="EMBL" id="KEQ48345.1"/>
    </source>
</evidence>
<feature type="transmembrane region" description="Helical" evidence="1">
    <location>
        <begin position="118"/>
        <end position="136"/>
    </location>
</feature>